<dbReference type="RefSeq" id="WP_271430180.1">
    <property type="nucleotide sequence ID" value="NZ_JAQIPB010000013.1"/>
</dbReference>
<dbReference type="EMBL" id="JAQIPB010000013">
    <property type="protein sequence ID" value="MDA7418979.1"/>
    <property type="molecule type" value="Genomic_DNA"/>
</dbReference>
<dbReference type="InterPro" id="IPR000873">
    <property type="entry name" value="AMP-dep_synth/lig_dom"/>
</dbReference>
<keyword evidence="6" id="KW-1185">Reference proteome</keyword>
<evidence type="ECO:0000259" key="3">
    <source>
        <dbReference type="Pfam" id="PF00501"/>
    </source>
</evidence>
<dbReference type="GO" id="GO:0006631">
    <property type="term" value="P:fatty acid metabolic process"/>
    <property type="evidence" value="ECO:0007669"/>
    <property type="project" value="TreeGrafter"/>
</dbReference>
<dbReference type="Proteomes" id="UP001212602">
    <property type="component" value="Unassembled WGS sequence"/>
</dbReference>
<dbReference type="PROSITE" id="PS00455">
    <property type="entry name" value="AMP_BINDING"/>
    <property type="match status" value="1"/>
</dbReference>
<dbReference type="PANTHER" id="PTHR43201:SF5">
    <property type="entry name" value="MEDIUM-CHAIN ACYL-COA LIGASE ACSF2, MITOCHONDRIAL"/>
    <property type="match status" value="1"/>
</dbReference>
<dbReference type="InterPro" id="IPR045851">
    <property type="entry name" value="AMP-bd_C_sf"/>
</dbReference>
<dbReference type="Gene3D" id="3.40.50.12780">
    <property type="entry name" value="N-terminal domain of ligase-like"/>
    <property type="match status" value="1"/>
</dbReference>
<dbReference type="InterPro" id="IPR020845">
    <property type="entry name" value="AMP-binding_CS"/>
</dbReference>
<evidence type="ECO:0000259" key="4">
    <source>
        <dbReference type="Pfam" id="PF13193"/>
    </source>
</evidence>
<dbReference type="InterPro" id="IPR042099">
    <property type="entry name" value="ANL_N_sf"/>
</dbReference>
<gene>
    <name evidence="5" type="ORF">PGB34_21630</name>
</gene>
<accession>A0AAE3NG06</accession>
<dbReference type="NCBIfam" id="NF009071">
    <property type="entry name" value="PRK12406.1"/>
    <property type="match status" value="1"/>
</dbReference>
<evidence type="ECO:0000313" key="6">
    <source>
        <dbReference type="Proteomes" id="UP001212602"/>
    </source>
</evidence>
<proteinExistence type="inferred from homology"/>
<comment type="caution">
    <text evidence="5">The sequence shown here is derived from an EMBL/GenBank/DDBJ whole genome shotgun (WGS) entry which is preliminary data.</text>
</comment>
<dbReference type="Pfam" id="PF00501">
    <property type="entry name" value="AMP-binding"/>
    <property type="match status" value="1"/>
</dbReference>
<protein>
    <submittedName>
        <fullName evidence="5">Acyl-CoA synthetase</fullName>
    </submittedName>
</protein>
<evidence type="ECO:0000256" key="2">
    <source>
        <dbReference type="ARBA" id="ARBA00022598"/>
    </source>
</evidence>
<feature type="domain" description="AMP-dependent synthetase/ligase" evidence="3">
    <location>
        <begin position="18"/>
        <end position="360"/>
    </location>
</feature>
<dbReference type="Pfam" id="PF13193">
    <property type="entry name" value="AMP-binding_C"/>
    <property type="match status" value="1"/>
</dbReference>
<name>A0AAE3NG06_9BURK</name>
<feature type="domain" description="AMP-binding enzyme C-terminal" evidence="4">
    <location>
        <begin position="417"/>
        <end position="492"/>
    </location>
</feature>
<dbReference type="PANTHER" id="PTHR43201">
    <property type="entry name" value="ACYL-COA SYNTHETASE"/>
    <property type="match status" value="1"/>
</dbReference>
<evidence type="ECO:0000313" key="5">
    <source>
        <dbReference type="EMBL" id="MDA7418979.1"/>
    </source>
</evidence>
<sequence length="510" mass="56642">MSSTPMIYLDDVGIPRDEVLRVAQQAATGFEQLGVREGDTVALLLRNDFAFFEVQQAAAAIGAYGVPLNWHGRTDELVYVLQDARPKVLVAHADLLAPLRALVPADIRVFVVPTPPQVQQRYGVSADAAAPVPGDTVWRPWAESFEPLQAPPPRARATMIYTSGTTGHPKGVKRQPATPEESKAYAELFASVYGLKPGVRALVSGPLYHASPNAYGRQALMTADVLVLQSKFDPDETLALIEKHRIDNAVMVPTMFIRMLKLPAEVRARYDVRSLKWVTHTGAPCPREVKKELMDWWGPVVYETYGGTEVGTATLATPQDWLEHPGCVGMPTPGTRMAFYDEQGRQLPEGETGEIFARVPAYADFTYLNHEEKRKSVERDGLISLGDVGYMKEGRLYLCDRRSDMVIFGGTNIYPAEIEMVLTQCPGVKDCAVFGIPDEDFGESLAAAVELMPGAQLTAQEIHAWLLERLAKFKVPKRIDFHPSLPREDSGKIFKRRLRDPFWQNAGRRI</sequence>
<dbReference type="SUPFAM" id="SSF56801">
    <property type="entry name" value="Acetyl-CoA synthetase-like"/>
    <property type="match status" value="1"/>
</dbReference>
<organism evidence="5 6">
    <name type="scientific">Xenophilus arseniciresistens</name>
    <dbReference type="NCBI Taxonomy" id="1283306"/>
    <lineage>
        <taxon>Bacteria</taxon>
        <taxon>Pseudomonadati</taxon>
        <taxon>Pseudomonadota</taxon>
        <taxon>Betaproteobacteria</taxon>
        <taxon>Burkholderiales</taxon>
        <taxon>Comamonadaceae</taxon>
        <taxon>Xenophilus</taxon>
    </lineage>
</organism>
<keyword evidence="2" id="KW-0436">Ligase</keyword>
<dbReference type="GO" id="GO:0031956">
    <property type="term" value="F:medium-chain fatty acid-CoA ligase activity"/>
    <property type="evidence" value="ECO:0007669"/>
    <property type="project" value="TreeGrafter"/>
</dbReference>
<comment type="similarity">
    <text evidence="1">Belongs to the ATP-dependent AMP-binding enzyme family.</text>
</comment>
<evidence type="ECO:0000256" key="1">
    <source>
        <dbReference type="ARBA" id="ARBA00006432"/>
    </source>
</evidence>
<dbReference type="AlphaFoldDB" id="A0AAE3NG06"/>
<reference evidence="5" key="1">
    <citation type="submission" date="2023-01" db="EMBL/GenBank/DDBJ databases">
        <title>Xenophilus mangrovi sp. nov., isolated from soil of Mangrove nature reserve.</title>
        <authorList>
            <person name="Xu S."/>
            <person name="Liu Z."/>
            <person name="Xu Y."/>
        </authorList>
    </citation>
    <scope>NUCLEOTIDE SEQUENCE</scope>
    <source>
        <strain evidence="5">YW8</strain>
    </source>
</reference>
<dbReference type="Gene3D" id="3.30.300.30">
    <property type="match status" value="1"/>
</dbReference>
<dbReference type="InterPro" id="IPR025110">
    <property type="entry name" value="AMP-bd_C"/>
</dbReference>